<name>A0A7W7N2N5_9CAUL</name>
<dbReference type="GO" id="GO:0051537">
    <property type="term" value="F:2 iron, 2 sulfur cluster binding"/>
    <property type="evidence" value="ECO:0007669"/>
    <property type="project" value="TreeGrafter"/>
</dbReference>
<dbReference type="Pfam" id="PF01521">
    <property type="entry name" value="Fe-S_biosyn"/>
    <property type="match status" value="1"/>
</dbReference>
<dbReference type="InterPro" id="IPR035903">
    <property type="entry name" value="HesB-like_dom_sf"/>
</dbReference>
<evidence type="ECO:0000313" key="4">
    <source>
        <dbReference type="Proteomes" id="UP000539957"/>
    </source>
</evidence>
<comment type="similarity">
    <text evidence="1">Belongs to the HesB/IscA family.</text>
</comment>
<evidence type="ECO:0000256" key="1">
    <source>
        <dbReference type="ARBA" id="ARBA00006718"/>
    </source>
</evidence>
<accession>A0A7W7N2N5</accession>
<dbReference type="GO" id="GO:0005829">
    <property type="term" value="C:cytosol"/>
    <property type="evidence" value="ECO:0007669"/>
    <property type="project" value="TreeGrafter"/>
</dbReference>
<gene>
    <name evidence="3" type="ORF">HNP32_001249</name>
</gene>
<sequence length="132" mass="14276">MTELQTAARPRRPRPKAVTLTDAAAARVREIMANAEKDYIALRVGVKNGGCAGQEYTFAYAEQIEPLDEVVEDKGVTILIEPKAVLFLIGSEIDYETTKLASKFVFRNPNETDACGCGESVTIIPAAALDAD</sequence>
<dbReference type="Gene3D" id="2.60.300.12">
    <property type="entry name" value="HesB-like domain"/>
    <property type="match status" value="1"/>
</dbReference>
<keyword evidence="4" id="KW-1185">Reference proteome</keyword>
<dbReference type="NCBIfam" id="TIGR00049">
    <property type="entry name" value="iron-sulfur cluster assembly accessory protein"/>
    <property type="match status" value="1"/>
</dbReference>
<dbReference type="AlphaFoldDB" id="A0A7W7N2N5"/>
<dbReference type="InterPro" id="IPR016092">
    <property type="entry name" value="ATAP"/>
</dbReference>
<organism evidence="3 4">
    <name type="scientific">Brevundimonas bullata</name>
    <dbReference type="NCBI Taxonomy" id="13160"/>
    <lineage>
        <taxon>Bacteria</taxon>
        <taxon>Pseudomonadati</taxon>
        <taxon>Pseudomonadota</taxon>
        <taxon>Alphaproteobacteria</taxon>
        <taxon>Caulobacterales</taxon>
        <taxon>Caulobacteraceae</taxon>
        <taxon>Brevundimonas</taxon>
    </lineage>
</organism>
<feature type="domain" description="Core" evidence="2">
    <location>
        <begin position="18"/>
        <end position="119"/>
    </location>
</feature>
<dbReference type="GO" id="GO:0016226">
    <property type="term" value="P:iron-sulfur cluster assembly"/>
    <property type="evidence" value="ECO:0007669"/>
    <property type="project" value="InterPro"/>
</dbReference>
<protein>
    <submittedName>
        <fullName evidence="3">Iron-sulfur cluster assembly protein</fullName>
    </submittedName>
</protein>
<dbReference type="Proteomes" id="UP000539957">
    <property type="component" value="Unassembled WGS sequence"/>
</dbReference>
<evidence type="ECO:0000313" key="3">
    <source>
        <dbReference type="EMBL" id="MBB4797525.1"/>
    </source>
</evidence>
<proteinExistence type="inferred from homology"/>
<comment type="caution">
    <text evidence="3">The sequence shown here is derived from an EMBL/GenBank/DDBJ whole genome shotgun (WGS) entry which is preliminary data.</text>
</comment>
<dbReference type="PANTHER" id="PTHR10072">
    <property type="entry name" value="IRON-SULFUR CLUSTER ASSEMBLY PROTEIN"/>
    <property type="match status" value="1"/>
</dbReference>
<evidence type="ECO:0000259" key="2">
    <source>
        <dbReference type="Pfam" id="PF01521"/>
    </source>
</evidence>
<reference evidence="3 4" key="1">
    <citation type="submission" date="2020-08" db="EMBL/GenBank/DDBJ databases">
        <title>Functional genomics of gut bacteria from endangered species of beetles.</title>
        <authorList>
            <person name="Carlos-Shanley C."/>
        </authorList>
    </citation>
    <scope>NUCLEOTIDE SEQUENCE [LARGE SCALE GENOMIC DNA]</scope>
    <source>
        <strain evidence="3 4">S00123</strain>
    </source>
</reference>
<dbReference type="RefSeq" id="WP_184268193.1">
    <property type="nucleotide sequence ID" value="NZ_JACHKY010000002.1"/>
</dbReference>
<dbReference type="InterPro" id="IPR050322">
    <property type="entry name" value="Fe-S_cluster_asmbl/transfer"/>
</dbReference>
<dbReference type="EMBL" id="JACHKY010000002">
    <property type="protein sequence ID" value="MBB4797525.1"/>
    <property type="molecule type" value="Genomic_DNA"/>
</dbReference>
<dbReference type="InterPro" id="IPR000361">
    <property type="entry name" value="ATAP_core_dom"/>
</dbReference>
<dbReference type="PANTHER" id="PTHR10072:SF41">
    <property type="entry name" value="IRON-SULFUR CLUSTER ASSEMBLY 1 HOMOLOG, MITOCHONDRIAL"/>
    <property type="match status" value="1"/>
</dbReference>
<dbReference type="SUPFAM" id="SSF89360">
    <property type="entry name" value="HesB-like domain"/>
    <property type="match status" value="1"/>
</dbReference>